<organism evidence="2 3">
    <name type="scientific">Paenibacillus vortex V453</name>
    <dbReference type="NCBI Taxonomy" id="715225"/>
    <lineage>
        <taxon>Bacteria</taxon>
        <taxon>Bacillati</taxon>
        <taxon>Bacillota</taxon>
        <taxon>Bacilli</taxon>
        <taxon>Bacillales</taxon>
        <taxon>Paenibacillaceae</taxon>
        <taxon>Paenibacillus</taxon>
    </lineage>
</organism>
<keyword evidence="1" id="KW-0472">Membrane</keyword>
<gene>
    <name evidence="2" type="ORF">PVOR_06680</name>
</gene>
<evidence type="ECO:0000313" key="2">
    <source>
        <dbReference type="EMBL" id="EFU42896.1"/>
    </source>
</evidence>
<sequence>MANGEWTALERLSILFYDGAGRVRVFTIDMDGGRALRVRLRLKLKASHIVAGLSGMGSILLWLILIFFNPYTDGTNLSPALNTFIMPFLPGCLALIAVFYSYRLLLLIAFGWSILPSLYLTGTPGIFAWFGVASLGYLFAYLLMKPRLRS</sequence>
<evidence type="ECO:0000313" key="3">
    <source>
        <dbReference type="Proteomes" id="UP000003094"/>
    </source>
</evidence>
<feature type="transmembrane region" description="Helical" evidence="1">
    <location>
        <begin position="80"/>
        <end position="99"/>
    </location>
</feature>
<protein>
    <submittedName>
        <fullName evidence="2">Uncharacterized protein</fullName>
    </submittedName>
</protein>
<feature type="transmembrane region" description="Helical" evidence="1">
    <location>
        <begin position="126"/>
        <end position="144"/>
    </location>
</feature>
<evidence type="ECO:0000256" key="1">
    <source>
        <dbReference type="SAM" id="Phobius"/>
    </source>
</evidence>
<dbReference type="EMBL" id="ADHJ01000012">
    <property type="protein sequence ID" value="EFU42896.1"/>
    <property type="molecule type" value="Genomic_DNA"/>
</dbReference>
<dbReference type="AlphaFoldDB" id="A0A2R9SZZ7"/>
<feature type="transmembrane region" description="Helical" evidence="1">
    <location>
        <begin position="49"/>
        <end position="68"/>
    </location>
</feature>
<keyword evidence="1" id="KW-1133">Transmembrane helix</keyword>
<dbReference type="RefSeq" id="WP_006208219.1">
    <property type="nucleotide sequence ID" value="NZ_ADHJ01000012.1"/>
</dbReference>
<feature type="transmembrane region" description="Helical" evidence="1">
    <location>
        <begin position="104"/>
        <end position="120"/>
    </location>
</feature>
<keyword evidence="3" id="KW-1185">Reference proteome</keyword>
<dbReference type="KEGG" id="pvo:PVOR_06680"/>
<comment type="caution">
    <text evidence="2">The sequence shown here is derived from an EMBL/GenBank/DDBJ whole genome shotgun (WGS) entry which is preliminary data.</text>
</comment>
<keyword evidence="1" id="KW-0812">Transmembrane</keyword>
<accession>A0A2R9SZZ7</accession>
<name>A0A2R9SZZ7_9BACL</name>
<reference evidence="2 3" key="1">
    <citation type="journal article" date="2010" name="BMC Genomics">
        <title>Genome sequence of the pattern forming Paenibacillus vortex bacterium reveals potential for thriving in complex environments.</title>
        <authorList>
            <person name="Sirota-Madi A."/>
            <person name="Olender T."/>
            <person name="Helman Y."/>
            <person name="Ingham C."/>
            <person name="Brainis I."/>
            <person name="Roth D."/>
            <person name="Hagi E."/>
            <person name="Brodsky L."/>
            <person name="Leshkowitz D."/>
            <person name="Galatenko V."/>
            <person name="Nikolaev V."/>
            <person name="Mugasimangalam R.C."/>
            <person name="Bransburg-Zabary S."/>
            <person name="Gutnick D.L."/>
            <person name="Lancet D."/>
            <person name="Ben-Jacob E."/>
        </authorList>
    </citation>
    <scope>NUCLEOTIDE SEQUENCE [LARGE SCALE GENOMIC DNA]</scope>
    <source>
        <strain evidence="2 3">V453</strain>
    </source>
</reference>
<dbReference type="Proteomes" id="UP000003094">
    <property type="component" value="Unassembled WGS sequence"/>
</dbReference>
<proteinExistence type="predicted"/>